<sequence length="121" mass="13758">MKYSCVCIDDDKMFNEILEQYIKRVDFLEFGGAFSNPIEGVMAIDKLKPDILFLDVDMPEISGFTTIDALEHRPIIIMVSSHYEHERELIKAGAAKFVMKPIASPDHLSQIVKEVLAEQEV</sequence>
<dbReference type="SUPFAM" id="SSF52172">
    <property type="entry name" value="CheY-like"/>
    <property type="match status" value="1"/>
</dbReference>
<dbReference type="PANTHER" id="PTHR44591">
    <property type="entry name" value="STRESS RESPONSE REGULATOR PROTEIN 1"/>
    <property type="match status" value="1"/>
</dbReference>
<accession>A0A1W2GEX3</accession>
<dbReference type="PROSITE" id="PS50110">
    <property type="entry name" value="RESPONSE_REGULATORY"/>
    <property type="match status" value="1"/>
</dbReference>
<evidence type="ECO:0000256" key="2">
    <source>
        <dbReference type="PROSITE-ProRule" id="PRU00169"/>
    </source>
</evidence>
<dbReference type="Pfam" id="PF00072">
    <property type="entry name" value="Response_reg"/>
    <property type="match status" value="1"/>
</dbReference>
<evidence type="ECO:0000313" key="4">
    <source>
        <dbReference type="EMBL" id="SMD35064.1"/>
    </source>
</evidence>
<dbReference type="Proteomes" id="UP000192472">
    <property type="component" value="Unassembled WGS sequence"/>
</dbReference>
<feature type="modified residue" description="4-aspartylphosphate" evidence="2">
    <location>
        <position position="55"/>
    </location>
</feature>
<dbReference type="SMART" id="SM00448">
    <property type="entry name" value="REC"/>
    <property type="match status" value="1"/>
</dbReference>
<dbReference type="InterPro" id="IPR001789">
    <property type="entry name" value="Sig_transdc_resp-reg_receiver"/>
</dbReference>
<dbReference type="Gene3D" id="3.40.50.2300">
    <property type="match status" value="1"/>
</dbReference>
<dbReference type="PANTHER" id="PTHR44591:SF23">
    <property type="entry name" value="CHEY SUBFAMILY"/>
    <property type="match status" value="1"/>
</dbReference>
<dbReference type="AlphaFoldDB" id="A0A1W2GEX3"/>
<proteinExistence type="predicted"/>
<keyword evidence="1 2" id="KW-0597">Phosphoprotein</keyword>
<evidence type="ECO:0000313" key="5">
    <source>
        <dbReference type="Proteomes" id="UP000192472"/>
    </source>
</evidence>
<name>A0A1W2GEX3_REIFA</name>
<dbReference type="STRING" id="692418.SAMN04488029_2318"/>
<dbReference type="GO" id="GO:0000160">
    <property type="term" value="P:phosphorelay signal transduction system"/>
    <property type="evidence" value="ECO:0007669"/>
    <property type="project" value="InterPro"/>
</dbReference>
<dbReference type="InterPro" id="IPR011006">
    <property type="entry name" value="CheY-like_superfamily"/>
</dbReference>
<dbReference type="InterPro" id="IPR050595">
    <property type="entry name" value="Bact_response_regulator"/>
</dbReference>
<reference evidence="4 5" key="1">
    <citation type="submission" date="2017-04" db="EMBL/GenBank/DDBJ databases">
        <authorList>
            <person name="Afonso C.L."/>
            <person name="Miller P.J."/>
            <person name="Scott M.A."/>
            <person name="Spackman E."/>
            <person name="Goraichik I."/>
            <person name="Dimitrov K.M."/>
            <person name="Suarez D.L."/>
            <person name="Swayne D.E."/>
        </authorList>
    </citation>
    <scope>NUCLEOTIDE SEQUENCE [LARGE SCALE GENOMIC DNA]</scope>
    <source>
        <strain evidence="4 5">DSM 26133</strain>
    </source>
</reference>
<dbReference type="EMBL" id="FWYF01000002">
    <property type="protein sequence ID" value="SMD35064.1"/>
    <property type="molecule type" value="Genomic_DNA"/>
</dbReference>
<keyword evidence="5" id="KW-1185">Reference proteome</keyword>
<dbReference type="RefSeq" id="WP_084372972.1">
    <property type="nucleotide sequence ID" value="NZ_FWYF01000002.1"/>
</dbReference>
<evidence type="ECO:0000259" key="3">
    <source>
        <dbReference type="PROSITE" id="PS50110"/>
    </source>
</evidence>
<protein>
    <submittedName>
        <fullName evidence="4">Response regulator receiver domain-containing protein</fullName>
    </submittedName>
</protein>
<feature type="domain" description="Response regulatory" evidence="3">
    <location>
        <begin position="4"/>
        <end position="115"/>
    </location>
</feature>
<evidence type="ECO:0000256" key="1">
    <source>
        <dbReference type="ARBA" id="ARBA00022553"/>
    </source>
</evidence>
<dbReference type="OrthoDB" id="980353at2"/>
<organism evidence="4 5">
    <name type="scientific">Reichenbachiella faecimaris</name>
    <dbReference type="NCBI Taxonomy" id="692418"/>
    <lineage>
        <taxon>Bacteria</taxon>
        <taxon>Pseudomonadati</taxon>
        <taxon>Bacteroidota</taxon>
        <taxon>Cytophagia</taxon>
        <taxon>Cytophagales</taxon>
        <taxon>Reichenbachiellaceae</taxon>
        <taxon>Reichenbachiella</taxon>
    </lineage>
</organism>
<gene>
    <name evidence="4" type="ORF">SAMN04488029_2318</name>
</gene>